<reference evidence="7 8" key="1">
    <citation type="submission" date="2019-04" db="EMBL/GenBank/DDBJ databases">
        <title>Pedobacter sp. RP-1-16 sp. nov., isolated from Arctic soil.</title>
        <authorList>
            <person name="Dahal R.H."/>
            <person name="Kim D.-U."/>
        </authorList>
    </citation>
    <scope>NUCLEOTIDE SEQUENCE [LARGE SCALE GENOMIC DNA]</scope>
    <source>
        <strain evidence="7 8">RP-1-16</strain>
    </source>
</reference>
<keyword evidence="3" id="KW-1015">Disulfide bond</keyword>
<keyword evidence="4" id="KW-0676">Redox-active center</keyword>
<dbReference type="InterPro" id="IPR013766">
    <property type="entry name" value="Thioredoxin_domain"/>
</dbReference>
<dbReference type="PROSITE" id="PS00194">
    <property type="entry name" value="THIOREDOXIN_1"/>
    <property type="match status" value="1"/>
</dbReference>
<evidence type="ECO:0000256" key="4">
    <source>
        <dbReference type="ARBA" id="ARBA00023284"/>
    </source>
</evidence>
<dbReference type="Gene3D" id="3.40.30.10">
    <property type="entry name" value="Glutaredoxin"/>
    <property type="match status" value="1"/>
</dbReference>
<keyword evidence="2" id="KW-0201">Cytochrome c-type biogenesis</keyword>
<evidence type="ECO:0000259" key="6">
    <source>
        <dbReference type="PROSITE" id="PS51352"/>
    </source>
</evidence>
<evidence type="ECO:0000313" key="7">
    <source>
        <dbReference type="EMBL" id="TKC58570.1"/>
    </source>
</evidence>
<dbReference type="PROSITE" id="PS51352">
    <property type="entry name" value="THIOREDOXIN_2"/>
    <property type="match status" value="1"/>
</dbReference>
<name>A0A4U1G7D6_9SPHI</name>
<proteinExistence type="predicted"/>
<dbReference type="EMBL" id="SWDX01000007">
    <property type="protein sequence ID" value="TKC58570.1"/>
    <property type="molecule type" value="Genomic_DNA"/>
</dbReference>
<comment type="subcellular location">
    <subcellularLocation>
        <location evidence="1">Cell envelope</location>
    </subcellularLocation>
</comment>
<accession>A0A4U1G7D6</accession>
<feature type="chain" id="PRO_5020422502" evidence="5">
    <location>
        <begin position="21"/>
        <end position="376"/>
    </location>
</feature>
<dbReference type="GO" id="GO:0017004">
    <property type="term" value="P:cytochrome complex assembly"/>
    <property type="evidence" value="ECO:0007669"/>
    <property type="project" value="UniProtKB-KW"/>
</dbReference>
<dbReference type="InterPro" id="IPR025380">
    <property type="entry name" value="DUF4369"/>
</dbReference>
<evidence type="ECO:0000313" key="8">
    <source>
        <dbReference type="Proteomes" id="UP000309594"/>
    </source>
</evidence>
<dbReference type="Proteomes" id="UP000309594">
    <property type="component" value="Unassembled WGS sequence"/>
</dbReference>
<gene>
    <name evidence="7" type="ORF">FBD94_18315</name>
</gene>
<evidence type="ECO:0000256" key="2">
    <source>
        <dbReference type="ARBA" id="ARBA00022748"/>
    </source>
</evidence>
<dbReference type="GO" id="GO:0016209">
    <property type="term" value="F:antioxidant activity"/>
    <property type="evidence" value="ECO:0007669"/>
    <property type="project" value="InterPro"/>
</dbReference>
<comment type="caution">
    <text evidence="7">The sequence shown here is derived from an EMBL/GenBank/DDBJ whole genome shotgun (WGS) entry which is preliminary data.</text>
</comment>
<feature type="signal peptide" evidence="5">
    <location>
        <begin position="1"/>
        <end position="20"/>
    </location>
</feature>
<sequence>MNIKRSLLWVLMVAPALSFAQQKYTIMVKADHLNHTEKAFLNYQLNGKLITDSATLNTGQYIFSGVVTEPTLAQFFIRKDGASMKDKSIFNAMIWLEKGLTKVTFADPVSKPLITGGILNSDYQLLDASKAPERAKMVAASKRFMEATEEQRKAPDFMKNHLQVMKAAMSESAVKDSLYITKHPNSYLSVYLVANTTSTAPLSVLEPKYRALSRALQTSTLGLGLLETINTLKSREIGGTAADFTLNDTSNKPVSLASFRGKYVLLDFWASWCVPCRKENPNVKAAYDQFKGKNFTVLSVSLDDGKDGEIKWLAAIEKDQLNWTQIRDVNRAGGRVSDLYGVKTIPQNFLIDPNGKILAIGLRGSELQKKLTEFIH</sequence>
<evidence type="ECO:0000256" key="3">
    <source>
        <dbReference type="ARBA" id="ARBA00023157"/>
    </source>
</evidence>
<organism evidence="7 8">
    <name type="scientific">Pedobacter hiemivivus</name>
    <dbReference type="NCBI Taxonomy" id="2530454"/>
    <lineage>
        <taxon>Bacteria</taxon>
        <taxon>Pseudomonadati</taxon>
        <taxon>Bacteroidota</taxon>
        <taxon>Sphingobacteriia</taxon>
        <taxon>Sphingobacteriales</taxon>
        <taxon>Sphingobacteriaceae</taxon>
        <taxon>Pedobacter</taxon>
    </lineage>
</organism>
<feature type="domain" description="Thioredoxin" evidence="6">
    <location>
        <begin position="235"/>
        <end position="376"/>
    </location>
</feature>
<dbReference type="InterPro" id="IPR000866">
    <property type="entry name" value="AhpC/TSA"/>
</dbReference>
<dbReference type="GO" id="GO:0030313">
    <property type="term" value="C:cell envelope"/>
    <property type="evidence" value="ECO:0007669"/>
    <property type="project" value="UniProtKB-SubCell"/>
</dbReference>
<dbReference type="PANTHER" id="PTHR42852:SF6">
    <property type="entry name" value="THIOL:DISULFIDE INTERCHANGE PROTEIN DSBE"/>
    <property type="match status" value="1"/>
</dbReference>
<keyword evidence="5" id="KW-0732">Signal</keyword>
<dbReference type="Pfam" id="PF00578">
    <property type="entry name" value="AhpC-TSA"/>
    <property type="match status" value="1"/>
</dbReference>
<dbReference type="InterPro" id="IPR036249">
    <property type="entry name" value="Thioredoxin-like_sf"/>
</dbReference>
<dbReference type="SUPFAM" id="SSF52833">
    <property type="entry name" value="Thioredoxin-like"/>
    <property type="match status" value="1"/>
</dbReference>
<evidence type="ECO:0000256" key="1">
    <source>
        <dbReference type="ARBA" id="ARBA00004196"/>
    </source>
</evidence>
<dbReference type="Pfam" id="PF14289">
    <property type="entry name" value="DUF4369"/>
    <property type="match status" value="1"/>
</dbReference>
<dbReference type="AlphaFoldDB" id="A0A4U1G7D6"/>
<dbReference type="InterPro" id="IPR050553">
    <property type="entry name" value="Thioredoxin_ResA/DsbE_sf"/>
</dbReference>
<protein>
    <submittedName>
        <fullName evidence="7">AhpC/TSA family protein</fullName>
    </submittedName>
</protein>
<evidence type="ECO:0000256" key="5">
    <source>
        <dbReference type="SAM" id="SignalP"/>
    </source>
</evidence>
<dbReference type="CDD" id="cd02966">
    <property type="entry name" value="TlpA_like_family"/>
    <property type="match status" value="1"/>
</dbReference>
<dbReference type="RefSeq" id="WP_136881285.1">
    <property type="nucleotide sequence ID" value="NZ_SWDX01000007.1"/>
</dbReference>
<dbReference type="GO" id="GO:0016491">
    <property type="term" value="F:oxidoreductase activity"/>
    <property type="evidence" value="ECO:0007669"/>
    <property type="project" value="InterPro"/>
</dbReference>
<dbReference type="InterPro" id="IPR017937">
    <property type="entry name" value="Thioredoxin_CS"/>
</dbReference>
<dbReference type="PANTHER" id="PTHR42852">
    <property type="entry name" value="THIOL:DISULFIDE INTERCHANGE PROTEIN DSBE"/>
    <property type="match status" value="1"/>
</dbReference>